<feature type="region of interest" description="Disordered" evidence="1">
    <location>
        <begin position="134"/>
        <end position="154"/>
    </location>
</feature>
<keyword evidence="3" id="KW-1185">Reference proteome</keyword>
<organism evidence="2 3">
    <name type="scientific">Epilithonimonas mollis</name>
    <dbReference type="NCBI Taxonomy" id="216903"/>
    <lineage>
        <taxon>Bacteria</taxon>
        <taxon>Pseudomonadati</taxon>
        <taxon>Bacteroidota</taxon>
        <taxon>Flavobacteriia</taxon>
        <taxon>Flavobacteriales</taxon>
        <taxon>Weeksellaceae</taxon>
        <taxon>Chryseobacterium group</taxon>
        <taxon>Epilithonimonas</taxon>
    </lineage>
</organism>
<evidence type="ECO:0000313" key="3">
    <source>
        <dbReference type="Proteomes" id="UP000184498"/>
    </source>
</evidence>
<dbReference type="RefSeq" id="WP_139258367.1">
    <property type="nucleotide sequence ID" value="NZ_FRAM01000005.1"/>
</dbReference>
<dbReference type="STRING" id="216903.SAMN05444371_3333"/>
<dbReference type="EMBL" id="FRAM01000005">
    <property type="protein sequence ID" value="SHK69423.1"/>
    <property type="molecule type" value="Genomic_DNA"/>
</dbReference>
<sequence>MTSDQQKQQLLTKFSPLALEEICWSKSKARTGKLDELYPEEMAAVYLMFFPAPKSATQLYQEQQILQFLKSQRSIILKDAQYIGLYDPQNWTPFNKFMLELSPLKKPLNNYQFDEFDALKRQFKSLRSKYDQRAQVPGTKEWHHKHKLPMPSKN</sequence>
<accession>A0A1M6UJV4</accession>
<dbReference type="AlphaFoldDB" id="A0A1M6UJV4"/>
<gene>
    <name evidence="2" type="ORF">SAMN05444371_3333</name>
</gene>
<evidence type="ECO:0000256" key="1">
    <source>
        <dbReference type="SAM" id="MobiDB-lite"/>
    </source>
</evidence>
<reference evidence="3" key="1">
    <citation type="submission" date="2016-11" db="EMBL/GenBank/DDBJ databases">
        <authorList>
            <person name="Varghese N."/>
            <person name="Submissions S."/>
        </authorList>
    </citation>
    <scope>NUCLEOTIDE SEQUENCE [LARGE SCALE GENOMIC DNA]</scope>
    <source>
        <strain evidence="3">DSM 18016</strain>
    </source>
</reference>
<protein>
    <submittedName>
        <fullName evidence="2">Uncharacterized protein</fullName>
    </submittedName>
</protein>
<dbReference type="OrthoDB" id="1451383at2"/>
<evidence type="ECO:0000313" key="2">
    <source>
        <dbReference type="EMBL" id="SHK69423.1"/>
    </source>
</evidence>
<dbReference type="Proteomes" id="UP000184498">
    <property type="component" value="Unassembled WGS sequence"/>
</dbReference>
<proteinExistence type="predicted"/>
<name>A0A1M6UJV4_9FLAO</name>